<dbReference type="InterPro" id="IPR011665">
    <property type="entry name" value="BRF1_TBP-bd_dom"/>
</dbReference>
<keyword evidence="4" id="KW-1185">Reference proteome</keyword>
<dbReference type="Pfam" id="PF07741">
    <property type="entry name" value="BRF1"/>
    <property type="match status" value="1"/>
</dbReference>
<proteinExistence type="predicted"/>
<accession>A0ABQ7U305</accession>
<dbReference type="Gene3D" id="1.20.5.650">
    <property type="entry name" value="Single helix bin"/>
    <property type="match status" value="1"/>
</dbReference>
<feature type="domain" description="Brf1 TBP-binding" evidence="2">
    <location>
        <begin position="164"/>
        <end position="247"/>
    </location>
</feature>
<name>A0ABQ7U305_SOLTU</name>
<evidence type="ECO:0000256" key="1">
    <source>
        <dbReference type="SAM" id="MobiDB-lite"/>
    </source>
</evidence>
<dbReference type="Proteomes" id="UP000826656">
    <property type="component" value="Unassembled WGS sequence"/>
</dbReference>
<organism evidence="3 4">
    <name type="scientific">Solanum tuberosum</name>
    <name type="common">Potato</name>
    <dbReference type="NCBI Taxonomy" id="4113"/>
    <lineage>
        <taxon>Eukaryota</taxon>
        <taxon>Viridiplantae</taxon>
        <taxon>Streptophyta</taxon>
        <taxon>Embryophyta</taxon>
        <taxon>Tracheophyta</taxon>
        <taxon>Spermatophyta</taxon>
        <taxon>Magnoliopsida</taxon>
        <taxon>eudicotyledons</taxon>
        <taxon>Gunneridae</taxon>
        <taxon>Pentapetalae</taxon>
        <taxon>asterids</taxon>
        <taxon>lamiids</taxon>
        <taxon>Solanales</taxon>
        <taxon>Solanaceae</taxon>
        <taxon>Solanoideae</taxon>
        <taxon>Solaneae</taxon>
        <taxon>Solanum</taxon>
    </lineage>
</organism>
<sequence length="322" mass="37147">MLKKFILKELLPDEYIIWPIEWERYDYDLQYIWDTKILTSVEKEPFSIKTLCYKTQHGSKTLADEKRIFREMRRAKEIGREIISPTDTKMNQNQFPSDSKVTMAITGRPSDNGKSTEQRVVGVSEVKSNLVADGVRLVKNLNACRAKFQDIDQRKRVAAAGNLSGIDDSEVVGYLNNTKEIHYKKIIWEKMNKEFAKGDDKLHVKKRKREIGHKKDVHAEKSAKTTEKVENKRTSSKINYNALQKLTDELKQVPVEAELGGLEPKACANVDSAENLKIGFHELEQENEYGEDDDSFRDNDDDSYYGYGTGYYNNSEDFDADY</sequence>
<reference evidence="3 4" key="1">
    <citation type="journal article" date="2021" name="bioRxiv">
        <title>Chromosome-scale and haplotype-resolved genome assembly of a tetraploid potato cultivar.</title>
        <authorList>
            <person name="Sun H."/>
            <person name="Jiao W.-B."/>
            <person name="Krause K."/>
            <person name="Campoy J.A."/>
            <person name="Goel M."/>
            <person name="Folz-Donahue K."/>
            <person name="Kukat C."/>
            <person name="Huettel B."/>
            <person name="Schneeberger K."/>
        </authorList>
    </citation>
    <scope>NUCLEOTIDE SEQUENCE [LARGE SCALE GENOMIC DNA]</scope>
    <source>
        <strain evidence="3">SolTubOtavaFocal</strain>
        <tissue evidence="3">Leaves</tissue>
    </source>
</reference>
<feature type="compositionally biased region" description="Acidic residues" evidence="1">
    <location>
        <begin position="285"/>
        <end position="303"/>
    </location>
</feature>
<dbReference type="EMBL" id="JAIVGD010000026">
    <property type="protein sequence ID" value="KAH0741171.1"/>
    <property type="molecule type" value="Genomic_DNA"/>
</dbReference>
<feature type="region of interest" description="Disordered" evidence="1">
    <location>
        <begin position="210"/>
        <end position="234"/>
    </location>
</feature>
<feature type="region of interest" description="Disordered" evidence="1">
    <location>
        <begin position="284"/>
        <end position="322"/>
    </location>
</feature>
<evidence type="ECO:0000259" key="2">
    <source>
        <dbReference type="Pfam" id="PF07741"/>
    </source>
</evidence>
<feature type="compositionally biased region" description="Low complexity" evidence="1">
    <location>
        <begin position="304"/>
        <end position="315"/>
    </location>
</feature>
<evidence type="ECO:0000313" key="3">
    <source>
        <dbReference type="EMBL" id="KAH0741171.1"/>
    </source>
</evidence>
<evidence type="ECO:0000313" key="4">
    <source>
        <dbReference type="Proteomes" id="UP000826656"/>
    </source>
</evidence>
<feature type="compositionally biased region" description="Basic and acidic residues" evidence="1">
    <location>
        <begin position="213"/>
        <end position="233"/>
    </location>
</feature>
<comment type="caution">
    <text evidence="3">The sequence shown here is derived from an EMBL/GenBank/DDBJ whole genome shotgun (WGS) entry which is preliminary data.</text>
</comment>
<protein>
    <recommendedName>
        <fullName evidence="2">Brf1 TBP-binding domain-containing protein</fullName>
    </recommendedName>
</protein>
<gene>
    <name evidence="3" type="ORF">KY290_034214</name>
</gene>